<comment type="caution">
    <text evidence="8">The sequence shown here is derived from an EMBL/GenBank/DDBJ whole genome shotgun (WGS) entry which is preliminary data.</text>
</comment>
<dbReference type="EMBL" id="QSLN01000021">
    <property type="protein sequence ID" value="RDV81238.1"/>
    <property type="molecule type" value="Genomic_DNA"/>
</dbReference>
<feature type="transmembrane region" description="Helical" evidence="6">
    <location>
        <begin position="231"/>
        <end position="251"/>
    </location>
</feature>
<feature type="transmembrane region" description="Helical" evidence="6">
    <location>
        <begin position="205"/>
        <end position="225"/>
    </location>
</feature>
<dbReference type="PANTHER" id="PTHR35007:SF2">
    <property type="entry name" value="PILUS ASSEMBLE PROTEIN"/>
    <property type="match status" value="1"/>
</dbReference>
<accession>A0A3D8P3N1</accession>
<dbReference type="OrthoDB" id="1808399at2"/>
<reference evidence="8 9" key="1">
    <citation type="submission" date="2018-08" db="EMBL/GenBank/DDBJ databases">
        <title>Form III RuBisCO-mediated autotrophy in Thermodesulfobium bacteria.</title>
        <authorList>
            <person name="Toshchakov S.V."/>
            <person name="Kublanov I.V."/>
            <person name="Frolov E."/>
            <person name="Bonch-Osmolovskaya E.A."/>
            <person name="Tourova T.P."/>
            <person name="Chernych N.A."/>
            <person name="Lebedinsky A.V."/>
        </authorList>
    </citation>
    <scope>NUCLEOTIDE SEQUENCE [LARGE SCALE GENOMIC DNA]</scope>
    <source>
        <strain evidence="8 9">SR</strain>
    </source>
</reference>
<dbReference type="InterPro" id="IPR018076">
    <property type="entry name" value="T2SS_GspF_dom"/>
</dbReference>
<dbReference type="RefSeq" id="WP_115793279.1">
    <property type="nucleotide sequence ID" value="NZ_QSLN01000021.1"/>
</dbReference>
<feature type="domain" description="Type II secretion system protein GspF" evidence="7">
    <location>
        <begin position="95"/>
        <end position="219"/>
    </location>
</feature>
<keyword evidence="5 6" id="KW-0472">Membrane</keyword>
<evidence type="ECO:0000313" key="8">
    <source>
        <dbReference type="EMBL" id="RDV81238.1"/>
    </source>
</evidence>
<dbReference type="PANTHER" id="PTHR35007">
    <property type="entry name" value="INTEGRAL MEMBRANE PROTEIN-RELATED"/>
    <property type="match status" value="1"/>
</dbReference>
<dbReference type="Pfam" id="PF00482">
    <property type="entry name" value="T2SSF"/>
    <property type="match status" value="1"/>
</dbReference>
<feature type="transmembrane region" description="Helical" evidence="6">
    <location>
        <begin position="44"/>
        <end position="65"/>
    </location>
</feature>
<name>A0A3D8P3N1_9THEO</name>
<protein>
    <recommendedName>
        <fullName evidence="7">Type II secretion system protein GspF domain-containing protein</fullName>
    </recommendedName>
</protein>
<evidence type="ECO:0000256" key="1">
    <source>
        <dbReference type="ARBA" id="ARBA00004651"/>
    </source>
</evidence>
<keyword evidence="9" id="KW-1185">Reference proteome</keyword>
<organism evidence="8 9">
    <name type="scientific">Ammonifex thiophilus</name>
    <dbReference type="NCBI Taxonomy" id="444093"/>
    <lineage>
        <taxon>Bacteria</taxon>
        <taxon>Bacillati</taxon>
        <taxon>Bacillota</taxon>
        <taxon>Clostridia</taxon>
        <taxon>Thermoanaerobacterales</taxon>
        <taxon>Thermoanaerobacteraceae</taxon>
        <taxon>Ammonifex</taxon>
    </lineage>
</organism>
<sequence>MIWALLLFLSLFSLFYTLLSDRSPAGSLFFYLLGHAAQAASAAAFLLLGTSLFNTPLAGVFWGILGWHLPAWIRNYIEGRRLARLRSAVTDFVAAAAGLYSANQTTPEVVRAAAGRFPDPLGSDFREMLEERQRNVYASFPEMFEELAERRKLPELRAVAAIVRASELAGGPPAAARGLKRLGRALRQRDRLLAERAKATLEPRIAACVTVGILLFGLLLDATLFRSLFSGAGGFVLAAASGLVVGLVFMVRKISAQEDLL</sequence>
<evidence type="ECO:0000256" key="3">
    <source>
        <dbReference type="ARBA" id="ARBA00022692"/>
    </source>
</evidence>
<proteinExistence type="predicted"/>
<dbReference type="AlphaFoldDB" id="A0A3D8P3N1"/>
<evidence type="ECO:0000256" key="4">
    <source>
        <dbReference type="ARBA" id="ARBA00022989"/>
    </source>
</evidence>
<evidence type="ECO:0000256" key="2">
    <source>
        <dbReference type="ARBA" id="ARBA00022475"/>
    </source>
</evidence>
<comment type="subcellular location">
    <subcellularLocation>
        <location evidence="1">Cell membrane</location>
        <topology evidence="1">Multi-pass membrane protein</topology>
    </subcellularLocation>
</comment>
<dbReference type="Proteomes" id="UP000256329">
    <property type="component" value="Unassembled WGS sequence"/>
</dbReference>
<evidence type="ECO:0000256" key="5">
    <source>
        <dbReference type="ARBA" id="ARBA00023136"/>
    </source>
</evidence>
<dbReference type="GO" id="GO:0005886">
    <property type="term" value="C:plasma membrane"/>
    <property type="evidence" value="ECO:0007669"/>
    <property type="project" value="UniProtKB-SubCell"/>
</dbReference>
<keyword evidence="3 6" id="KW-0812">Transmembrane</keyword>
<evidence type="ECO:0000259" key="7">
    <source>
        <dbReference type="Pfam" id="PF00482"/>
    </source>
</evidence>
<keyword evidence="4 6" id="KW-1133">Transmembrane helix</keyword>
<gene>
    <name evidence="8" type="ORF">DXX99_09650</name>
</gene>
<evidence type="ECO:0000256" key="6">
    <source>
        <dbReference type="SAM" id="Phobius"/>
    </source>
</evidence>
<keyword evidence="2" id="KW-1003">Cell membrane</keyword>
<evidence type="ECO:0000313" key="9">
    <source>
        <dbReference type="Proteomes" id="UP000256329"/>
    </source>
</evidence>